<name>A0AAU9L265_9STRA</name>
<gene>
    <name evidence="5" type="ORF">PBS003_LOCUS6150</name>
</gene>
<dbReference type="InterPro" id="IPR002164">
    <property type="entry name" value="NAP_family"/>
</dbReference>
<evidence type="ECO:0000259" key="4">
    <source>
        <dbReference type="PROSITE" id="PS51035"/>
    </source>
</evidence>
<feature type="compositionally biased region" description="Acidic residues" evidence="3">
    <location>
        <begin position="218"/>
        <end position="248"/>
    </location>
</feature>
<dbReference type="Proteomes" id="UP001160483">
    <property type="component" value="Unassembled WGS sequence"/>
</dbReference>
<dbReference type="PANTHER" id="PTHR11875">
    <property type="entry name" value="TESTIS-SPECIFIC Y-ENCODED PROTEIN"/>
    <property type="match status" value="1"/>
</dbReference>
<proteinExistence type="inferred from homology"/>
<protein>
    <recommendedName>
        <fullName evidence="4">BAG domain-containing protein</fullName>
    </recommendedName>
</protein>
<evidence type="ECO:0000256" key="1">
    <source>
        <dbReference type="ARBA" id="ARBA00009947"/>
    </source>
</evidence>
<dbReference type="PROSITE" id="PS51035">
    <property type="entry name" value="BAG"/>
    <property type="match status" value="1"/>
</dbReference>
<dbReference type="AlphaFoldDB" id="A0AAU9L265"/>
<evidence type="ECO:0000313" key="5">
    <source>
        <dbReference type="EMBL" id="CAH0479515.1"/>
    </source>
</evidence>
<dbReference type="GO" id="GO:0051087">
    <property type="term" value="F:protein-folding chaperone binding"/>
    <property type="evidence" value="ECO:0007669"/>
    <property type="project" value="InterPro"/>
</dbReference>
<organism evidence="5 6">
    <name type="scientific">Peronospora belbahrii</name>
    <dbReference type="NCBI Taxonomy" id="622444"/>
    <lineage>
        <taxon>Eukaryota</taxon>
        <taxon>Sar</taxon>
        <taxon>Stramenopiles</taxon>
        <taxon>Oomycota</taxon>
        <taxon>Peronosporomycetes</taxon>
        <taxon>Peronosporales</taxon>
        <taxon>Peronosporaceae</taxon>
        <taxon>Peronospora</taxon>
    </lineage>
</organism>
<evidence type="ECO:0000256" key="2">
    <source>
        <dbReference type="RuleBase" id="RU003876"/>
    </source>
</evidence>
<feature type="domain" description="BAG" evidence="4">
    <location>
        <begin position="30"/>
        <end position="51"/>
    </location>
</feature>
<dbReference type="InterPro" id="IPR037231">
    <property type="entry name" value="NAP-like_sf"/>
</dbReference>
<dbReference type="EMBL" id="CAKKTJ010000308">
    <property type="protein sequence ID" value="CAH0479515.1"/>
    <property type="molecule type" value="Genomic_DNA"/>
</dbReference>
<accession>A0AAU9L265</accession>
<dbReference type="Gene3D" id="1.20.5.1500">
    <property type="match status" value="1"/>
</dbReference>
<evidence type="ECO:0000256" key="3">
    <source>
        <dbReference type="SAM" id="MobiDB-lite"/>
    </source>
</evidence>
<dbReference type="InterPro" id="IPR003103">
    <property type="entry name" value="BAG_domain"/>
</dbReference>
<comment type="caution">
    <text evidence="5">The sequence shown here is derived from an EMBL/GenBank/DDBJ whole genome shotgun (WGS) entry which is preliminary data.</text>
</comment>
<sequence length="248" mass="29682">MTRSPSPKRLCTGDNKRDENGLEREKELEREKRKEIVENVQKIEEELEQLSIEKVEEVLAVETKYIVKTRDVYVKRNELLSEIPHFWKQVFLRHPVVGRYLNKNDGKMLMEYLQTFDIFVDNIGSFRIQLIFHENPYFSPTILWKQFDLLEEEVRVTASKITWMERAYRTYAMENFFFQWIVSTDGDQGLAKIMKEELWKNPVKYFVTNNNDNRDKDESDVDESDEEEDKDIEDEEEEDDDADALESV</sequence>
<dbReference type="GO" id="GO:0005634">
    <property type="term" value="C:nucleus"/>
    <property type="evidence" value="ECO:0007669"/>
    <property type="project" value="InterPro"/>
</dbReference>
<dbReference type="GO" id="GO:0006334">
    <property type="term" value="P:nucleosome assembly"/>
    <property type="evidence" value="ECO:0007669"/>
    <property type="project" value="InterPro"/>
</dbReference>
<evidence type="ECO:0000313" key="6">
    <source>
        <dbReference type="Proteomes" id="UP001160483"/>
    </source>
</evidence>
<feature type="region of interest" description="Disordered" evidence="3">
    <location>
        <begin position="1"/>
        <end position="28"/>
    </location>
</feature>
<dbReference type="SUPFAM" id="SSF143113">
    <property type="entry name" value="NAP-like"/>
    <property type="match status" value="1"/>
</dbReference>
<feature type="compositionally biased region" description="Basic and acidic residues" evidence="3">
    <location>
        <begin position="14"/>
        <end position="28"/>
    </location>
</feature>
<dbReference type="Pfam" id="PF00956">
    <property type="entry name" value="NAP"/>
    <property type="match status" value="1"/>
</dbReference>
<comment type="similarity">
    <text evidence="1 2">Belongs to the nucleosome assembly protein (NAP) family.</text>
</comment>
<feature type="region of interest" description="Disordered" evidence="3">
    <location>
        <begin position="209"/>
        <end position="248"/>
    </location>
</feature>
<dbReference type="Gene3D" id="3.30.1120.90">
    <property type="entry name" value="Nucleosome assembly protein"/>
    <property type="match status" value="1"/>
</dbReference>
<reference evidence="5" key="1">
    <citation type="submission" date="2021-11" db="EMBL/GenBank/DDBJ databases">
        <authorList>
            <person name="Islam A."/>
            <person name="Islam S."/>
            <person name="Flora M.S."/>
            <person name="Rahman M."/>
            <person name="Ziaur R.M."/>
            <person name="Epstein J.H."/>
            <person name="Hassan M."/>
            <person name="Klassen M."/>
            <person name="Woodard K."/>
            <person name="Webb A."/>
            <person name="Webby R.J."/>
            <person name="El Zowalaty M.E."/>
        </authorList>
    </citation>
    <scope>NUCLEOTIDE SEQUENCE</scope>
    <source>
        <strain evidence="5">Pbs3</strain>
    </source>
</reference>